<dbReference type="OrthoDB" id="10680483at2759"/>
<dbReference type="Proteomes" id="UP000799424">
    <property type="component" value="Unassembled WGS sequence"/>
</dbReference>
<feature type="signal peptide" evidence="1">
    <location>
        <begin position="1"/>
        <end position="15"/>
    </location>
</feature>
<protein>
    <recommendedName>
        <fullName evidence="4">Ig-like domain-containing protein</fullName>
    </recommendedName>
</protein>
<evidence type="ECO:0008006" key="4">
    <source>
        <dbReference type="Google" id="ProtNLM"/>
    </source>
</evidence>
<sequence>MNIFAILLCIAPIWASVSSANAPLSQSTSAAGTLLTASRPQEIITSSSSVSAIALTSTLEHTLRVFTVPPGSTLLPWTEDAVTCSLSATPYSATVATSWPLTCAVWSYDAQGVQVPQIGSQHTTIPLFTAHISTQGFSSTTTTSSASDSSSGWDELRAQWENLSLEWEDPSEQRLAEESQVQLESAYASRRIWQESMLYLPPATAREVMDGELDRHFPGLNAPRTLKSSDQLFRREMARPMSRLYLRIFAFIGSNVLLRPELSLEQLITLALLHREDRTADIAEMTRWIESVYPWFASNRRFEDGTTGQLTTLNEHIHTYFQRSYWHTDNTFLTVDPATRGRGDIYEYYSGSNVRYLPPGAENQIFLEFFDQPNHATNQPLPRTPGVDSATVISMPEEILLEVFRYLLVYSGSIYVIPSVRFNVGQRYFVDYPAWTAPATGTNYVGLGELSIETPEWIPARWIEMNQSLFLIRPFRDLACRTFFGLNTFTIMPDRPDYPGHPTKWEFAMQDCLPRLGGFFTEQWLNSLGNTNLGFLRRITIYLHFNDRQRRRIGALLLRLSNNAHPPQITLVIDTVLLTSTYPNPEIIPGMAVLRRFRHLHHIIVIVDGHRLPRLTQSP</sequence>
<proteinExistence type="predicted"/>
<dbReference type="EMBL" id="MU006249">
    <property type="protein sequence ID" value="KAF2818802.1"/>
    <property type="molecule type" value="Genomic_DNA"/>
</dbReference>
<evidence type="ECO:0000256" key="1">
    <source>
        <dbReference type="SAM" id="SignalP"/>
    </source>
</evidence>
<feature type="chain" id="PRO_5025512234" description="Ig-like domain-containing protein" evidence="1">
    <location>
        <begin position="16"/>
        <end position="619"/>
    </location>
</feature>
<evidence type="ECO:0000313" key="2">
    <source>
        <dbReference type="EMBL" id="KAF2818802.1"/>
    </source>
</evidence>
<name>A0A6A6ZCG7_9PLEO</name>
<keyword evidence="1" id="KW-0732">Signal</keyword>
<gene>
    <name evidence="2" type="ORF">CC86DRAFT_388721</name>
</gene>
<organism evidence="2 3">
    <name type="scientific">Ophiobolus disseminans</name>
    <dbReference type="NCBI Taxonomy" id="1469910"/>
    <lineage>
        <taxon>Eukaryota</taxon>
        <taxon>Fungi</taxon>
        <taxon>Dikarya</taxon>
        <taxon>Ascomycota</taxon>
        <taxon>Pezizomycotina</taxon>
        <taxon>Dothideomycetes</taxon>
        <taxon>Pleosporomycetidae</taxon>
        <taxon>Pleosporales</taxon>
        <taxon>Pleosporineae</taxon>
        <taxon>Phaeosphaeriaceae</taxon>
        <taxon>Ophiobolus</taxon>
    </lineage>
</organism>
<accession>A0A6A6ZCG7</accession>
<reference evidence="2" key="1">
    <citation type="journal article" date="2020" name="Stud. Mycol.">
        <title>101 Dothideomycetes genomes: a test case for predicting lifestyles and emergence of pathogens.</title>
        <authorList>
            <person name="Haridas S."/>
            <person name="Albert R."/>
            <person name="Binder M."/>
            <person name="Bloem J."/>
            <person name="Labutti K."/>
            <person name="Salamov A."/>
            <person name="Andreopoulos B."/>
            <person name="Baker S."/>
            <person name="Barry K."/>
            <person name="Bills G."/>
            <person name="Bluhm B."/>
            <person name="Cannon C."/>
            <person name="Castanera R."/>
            <person name="Culley D."/>
            <person name="Daum C."/>
            <person name="Ezra D."/>
            <person name="Gonzalez J."/>
            <person name="Henrissat B."/>
            <person name="Kuo A."/>
            <person name="Liang C."/>
            <person name="Lipzen A."/>
            <person name="Lutzoni F."/>
            <person name="Magnuson J."/>
            <person name="Mondo S."/>
            <person name="Nolan M."/>
            <person name="Ohm R."/>
            <person name="Pangilinan J."/>
            <person name="Park H.-J."/>
            <person name="Ramirez L."/>
            <person name="Alfaro M."/>
            <person name="Sun H."/>
            <person name="Tritt A."/>
            <person name="Yoshinaga Y."/>
            <person name="Zwiers L.-H."/>
            <person name="Turgeon B."/>
            <person name="Goodwin S."/>
            <person name="Spatafora J."/>
            <person name="Crous P."/>
            <person name="Grigoriev I."/>
        </authorList>
    </citation>
    <scope>NUCLEOTIDE SEQUENCE</scope>
    <source>
        <strain evidence="2">CBS 113818</strain>
    </source>
</reference>
<keyword evidence="3" id="KW-1185">Reference proteome</keyword>
<evidence type="ECO:0000313" key="3">
    <source>
        <dbReference type="Proteomes" id="UP000799424"/>
    </source>
</evidence>
<dbReference type="AlphaFoldDB" id="A0A6A6ZCG7"/>